<feature type="repeat" description="PPR" evidence="3">
    <location>
        <begin position="368"/>
        <end position="402"/>
    </location>
</feature>
<protein>
    <submittedName>
        <fullName evidence="4">Pentatricopeptide repeat-containing protein</fullName>
    </submittedName>
</protein>
<dbReference type="InterPro" id="IPR011990">
    <property type="entry name" value="TPR-like_helical_dom_sf"/>
</dbReference>
<dbReference type="Proteomes" id="UP000288805">
    <property type="component" value="Unassembled WGS sequence"/>
</dbReference>
<dbReference type="AlphaFoldDB" id="A0A438DCI0"/>
<keyword evidence="2" id="KW-0677">Repeat</keyword>
<feature type="repeat" description="PPR" evidence="3">
    <location>
        <begin position="403"/>
        <end position="437"/>
    </location>
</feature>
<evidence type="ECO:0000313" key="5">
    <source>
        <dbReference type="Proteomes" id="UP000288805"/>
    </source>
</evidence>
<dbReference type="PROSITE" id="PS51375">
    <property type="entry name" value="PPR"/>
    <property type="match status" value="4"/>
</dbReference>
<name>A0A438DCI0_VITVI</name>
<gene>
    <name evidence="4" type="primary">VvCHDh000149_2</name>
    <name evidence="4" type="ORF">CK203_081102</name>
</gene>
<accession>A0A438DCI0</accession>
<comment type="caution">
    <text evidence="4">The sequence shown here is derived from an EMBL/GenBank/DDBJ whole genome shotgun (WGS) entry which is preliminary data.</text>
</comment>
<comment type="similarity">
    <text evidence="1">Belongs to the PPR family. P subfamily.</text>
</comment>
<feature type="repeat" description="PPR" evidence="3">
    <location>
        <begin position="508"/>
        <end position="542"/>
    </location>
</feature>
<reference evidence="4 5" key="1">
    <citation type="journal article" date="2018" name="PLoS Genet.">
        <title>Population sequencing reveals clonal diversity and ancestral inbreeding in the grapevine cultivar Chardonnay.</title>
        <authorList>
            <person name="Roach M.J."/>
            <person name="Johnson D.L."/>
            <person name="Bohlmann J."/>
            <person name="van Vuuren H.J."/>
            <person name="Jones S.J."/>
            <person name="Pretorius I.S."/>
            <person name="Schmidt S.A."/>
            <person name="Borneman A.R."/>
        </authorList>
    </citation>
    <scope>NUCLEOTIDE SEQUENCE [LARGE SCALE GENOMIC DNA]</scope>
    <source>
        <strain evidence="5">cv. Chardonnay</strain>
        <tissue evidence="4">Leaf</tissue>
    </source>
</reference>
<dbReference type="PANTHER" id="PTHR47936:SF3">
    <property type="entry name" value="PENTACOTRIPEPTIDE-REPEAT REGION OF PRORP DOMAIN-CONTAINING PROTEIN"/>
    <property type="match status" value="1"/>
</dbReference>
<dbReference type="NCBIfam" id="TIGR00756">
    <property type="entry name" value="PPR"/>
    <property type="match status" value="2"/>
</dbReference>
<evidence type="ECO:0000256" key="2">
    <source>
        <dbReference type="ARBA" id="ARBA00022737"/>
    </source>
</evidence>
<organism evidence="4 5">
    <name type="scientific">Vitis vinifera</name>
    <name type="common">Grape</name>
    <dbReference type="NCBI Taxonomy" id="29760"/>
    <lineage>
        <taxon>Eukaryota</taxon>
        <taxon>Viridiplantae</taxon>
        <taxon>Streptophyta</taxon>
        <taxon>Embryophyta</taxon>
        <taxon>Tracheophyta</taxon>
        <taxon>Spermatophyta</taxon>
        <taxon>Magnoliopsida</taxon>
        <taxon>eudicotyledons</taxon>
        <taxon>Gunneridae</taxon>
        <taxon>Pentapetalae</taxon>
        <taxon>rosids</taxon>
        <taxon>Vitales</taxon>
        <taxon>Vitaceae</taxon>
        <taxon>Viteae</taxon>
        <taxon>Vitis</taxon>
    </lineage>
</organism>
<sequence>MMKISHICKSFRYFSNPQLLRSPVLQSSPPFSLFTPPKTLICSKSLLSVTSVESNQLYKNPASAYQFRLILSSGSALISSPKPSLCLSQGYSYLCADRDVYHSRRVVLNPEKNRIQWNTTSGSQFSIMFSSGSSSFFQSQKVSHFYACSSILWNTCARLNVNSLKLSTQTSFRLLSISSFDNCSGSFEFGNKGIDELVPNMSPKRISEIIKVIRSDEIDMEVKLNLMNLRLSVASVTEIFRVLNLERLSAMRFFEWISHSRSGLSRNYDICSLIIDNCGRLGDYETMRCLLKDFNSKRVCLTSKAFGFVPVFTLSKASIMDFVRKLIEVLDDVGGVCRRSGLFGLIEMFSVSGSFEMAKFVMEITERKTSYYNILVREMCRKCNFKEARDLLDEMRLFGCRPNAKTYNYLLSSLCKNNRDDEACNVLEEMQEAGCPPDALTFEIFIYYTYRLGKLDFAIKFLDQMVSRGLEPRLTTHAAFIKGYFHSRRYEEAYEYVVDSGVTYKWPSNMIYSLLASLHQRNGNLISAQKILIEMIEKGLKPNFSVYKRVLEHLDKSGREDLAGDLRSRFSSLSFQSSTETG</sequence>
<dbReference type="PANTHER" id="PTHR47936">
    <property type="entry name" value="PPR_LONG DOMAIN-CONTAINING PROTEIN"/>
    <property type="match status" value="1"/>
</dbReference>
<dbReference type="Gramene" id="Vitis18g02760.t01">
    <property type="protein sequence ID" value="Vitis18g02760.t01.CDS"/>
    <property type="gene ID" value="Vitis18g02760"/>
</dbReference>
<evidence type="ECO:0000256" key="1">
    <source>
        <dbReference type="ARBA" id="ARBA00007626"/>
    </source>
</evidence>
<dbReference type="Pfam" id="PF13041">
    <property type="entry name" value="PPR_2"/>
    <property type="match status" value="1"/>
</dbReference>
<dbReference type="EMBL" id="QGNW01001688">
    <property type="protein sequence ID" value="RVW33175.1"/>
    <property type="molecule type" value="Genomic_DNA"/>
</dbReference>
<dbReference type="InterPro" id="IPR002885">
    <property type="entry name" value="PPR_rpt"/>
</dbReference>
<feature type="repeat" description="PPR" evidence="3">
    <location>
        <begin position="438"/>
        <end position="472"/>
    </location>
</feature>
<evidence type="ECO:0000256" key="3">
    <source>
        <dbReference type="PROSITE-ProRule" id="PRU00708"/>
    </source>
</evidence>
<dbReference type="OrthoDB" id="185373at2759"/>
<dbReference type="Pfam" id="PF01535">
    <property type="entry name" value="PPR"/>
    <property type="match status" value="1"/>
</dbReference>
<dbReference type="Gene3D" id="1.25.40.10">
    <property type="entry name" value="Tetratricopeptide repeat domain"/>
    <property type="match status" value="2"/>
</dbReference>
<evidence type="ECO:0000313" key="4">
    <source>
        <dbReference type="EMBL" id="RVW33175.1"/>
    </source>
</evidence>
<proteinExistence type="inferred from homology"/>